<gene>
    <name evidence="5" type="ORF">JOF56_001831</name>
</gene>
<evidence type="ECO:0000313" key="5">
    <source>
        <dbReference type="EMBL" id="MBP2321446.1"/>
    </source>
</evidence>
<dbReference type="EMBL" id="JAGINW010000001">
    <property type="protein sequence ID" value="MBP2321446.1"/>
    <property type="molecule type" value="Genomic_DNA"/>
</dbReference>
<name>A0ABS4TC76_9PSEU</name>
<dbReference type="SMART" id="SM00418">
    <property type="entry name" value="HTH_ARSR"/>
    <property type="match status" value="1"/>
</dbReference>
<organism evidence="5 6">
    <name type="scientific">Kibdelosporangium banguiense</name>
    <dbReference type="NCBI Taxonomy" id="1365924"/>
    <lineage>
        <taxon>Bacteria</taxon>
        <taxon>Bacillati</taxon>
        <taxon>Actinomycetota</taxon>
        <taxon>Actinomycetes</taxon>
        <taxon>Pseudonocardiales</taxon>
        <taxon>Pseudonocardiaceae</taxon>
        <taxon>Kibdelosporangium</taxon>
    </lineage>
</organism>
<evidence type="ECO:0000313" key="6">
    <source>
        <dbReference type="Proteomes" id="UP001519332"/>
    </source>
</evidence>
<keyword evidence="2" id="KW-0238">DNA-binding</keyword>
<dbReference type="PROSITE" id="PS50987">
    <property type="entry name" value="HTH_ARSR_2"/>
    <property type="match status" value="1"/>
</dbReference>
<comment type="caution">
    <text evidence="5">The sequence shown here is derived from an EMBL/GenBank/DDBJ whole genome shotgun (WGS) entry which is preliminary data.</text>
</comment>
<dbReference type="Gene3D" id="1.10.10.10">
    <property type="entry name" value="Winged helix-like DNA-binding domain superfamily/Winged helix DNA-binding domain"/>
    <property type="match status" value="1"/>
</dbReference>
<proteinExistence type="predicted"/>
<dbReference type="SUPFAM" id="SSF46785">
    <property type="entry name" value="Winged helix' DNA-binding domain"/>
    <property type="match status" value="1"/>
</dbReference>
<sequence>MSKQEPGCCGSLSAAPLTQEQAVELATVFKALSDPVRLRLLSLIAARADGEVCVCELTPAFELSQPTISHHLKLLRQAGLIDCERRGTWVYYWLVPGATAQLAALFSRPVAEWQPNLAAASS</sequence>
<feature type="domain" description="HTH arsR-type" evidence="4">
    <location>
        <begin position="17"/>
        <end position="114"/>
    </location>
</feature>
<evidence type="ECO:0000256" key="2">
    <source>
        <dbReference type="ARBA" id="ARBA00023125"/>
    </source>
</evidence>
<dbReference type="InterPro" id="IPR036390">
    <property type="entry name" value="WH_DNA-bd_sf"/>
</dbReference>
<protein>
    <submittedName>
        <fullName evidence="5">ArsR family transcriptional regulator</fullName>
    </submittedName>
</protein>
<keyword evidence="6" id="KW-1185">Reference proteome</keyword>
<dbReference type="InterPro" id="IPR001845">
    <property type="entry name" value="HTH_ArsR_DNA-bd_dom"/>
</dbReference>
<keyword evidence="1" id="KW-0805">Transcription regulation</keyword>
<dbReference type="CDD" id="cd00090">
    <property type="entry name" value="HTH_ARSR"/>
    <property type="match status" value="1"/>
</dbReference>
<evidence type="ECO:0000256" key="1">
    <source>
        <dbReference type="ARBA" id="ARBA00023015"/>
    </source>
</evidence>
<reference evidence="5 6" key="1">
    <citation type="submission" date="2021-03" db="EMBL/GenBank/DDBJ databases">
        <title>Sequencing the genomes of 1000 actinobacteria strains.</title>
        <authorList>
            <person name="Klenk H.-P."/>
        </authorList>
    </citation>
    <scope>NUCLEOTIDE SEQUENCE [LARGE SCALE GENOMIC DNA]</scope>
    <source>
        <strain evidence="5 6">DSM 46670</strain>
    </source>
</reference>
<dbReference type="PANTHER" id="PTHR33154:SF18">
    <property type="entry name" value="ARSENICAL RESISTANCE OPERON REPRESSOR"/>
    <property type="match status" value="1"/>
</dbReference>
<dbReference type="PRINTS" id="PR00778">
    <property type="entry name" value="HTHARSR"/>
</dbReference>
<accession>A0ABS4TC76</accession>
<dbReference type="InterPro" id="IPR011991">
    <property type="entry name" value="ArsR-like_HTH"/>
</dbReference>
<evidence type="ECO:0000256" key="3">
    <source>
        <dbReference type="ARBA" id="ARBA00023163"/>
    </source>
</evidence>
<dbReference type="RefSeq" id="WP_209636321.1">
    <property type="nucleotide sequence ID" value="NZ_JAGINW010000001.1"/>
</dbReference>
<dbReference type="PANTHER" id="PTHR33154">
    <property type="entry name" value="TRANSCRIPTIONAL REGULATOR, ARSR FAMILY"/>
    <property type="match status" value="1"/>
</dbReference>
<keyword evidence="3" id="KW-0804">Transcription</keyword>
<dbReference type="NCBIfam" id="NF033788">
    <property type="entry name" value="HTH_metalloreg"/>
    <property type="match status" value="1"/>
</dbReference>
<evidence type="ECO:0000259" key="4">
    <source>
        <dbReference type="PROSITE" id="PS50987"/>
    </source>
</evidence>
<dbReference type="InterPro" id="IPR051081">
    <property type="entry name" value="HTH_MetalResp_TranReg"/>
</dbReference>
<dbReference type="Pfam" id="PF01022">
    <property type="entry name" value="HTH_5"/>
    <property type="match status" value="1"/>
</dbReference>
<dbReference type="Proteomes" id="UP001519332">
    <property type="component" value="Unassembled WGS sequence"/>
</dbReference>
<dbReference type="InterPro" id="IPR036388">
    <property type="entry name" value="WH-like_DNA-bd_sf"/>
</dbReference>